<evidence type="ECO:0000313" key="2">
    <source>
        <dbReference type="Proteomes" id="UP001595191"/>
    </source>
</evidence>
<dbReference type="EMBL" id="JBHFPV010000001">
    <property type="protein sequence ID" value="MFH6603545.1"/>
    <property type="molecule type" value="Genomic_DNA"/>
</dbReference>
<organism evidence="1 2">
    <name type="scientific">Meishania litoralis</name>
    <dbReference type="NCBI Taxonomy" id="3434685"/>
    <lineage>
        <taxon>Bacteria</taxon>
        <taxon>Pseudomonadati</taxon>
        <taxon>Bacteroidota</taxon>
        <taxon>Flavobacteriia</taxon>
        <taxon>Flavobacteriales</taxon>
        <taxon>Flavobacteriaceae</taxon>
        <taxon>Meishania</taxon>
    </lineage>
</organism>
<proteinExistence type="predicted"/>
<sequence length="226" mass="25832">MFELSLFNADKLRLWAKSILVLPIFVISCDDFDDATDLAVNDYLIFGHFYGECSGEGCIEIFKLENGSLFEDTQDIYPNAISYYRGNYMILNVDTFNGVNDLTTFFPLRLLGENDRIIGRPDAGDWGGLYIEYNVNGTRKFWLIDQKKDNVPPYLHTFIDKVNEKIRFINNKGRCGLAPQSGNCEAAIPKYYYDPQDGECKEFIWGGCDGVVPFHTLQDCRECLSD</sequence>
<dbReference type="Proteomes" id="UP001595191">
    <property type="component" value="Unassembled WGS sequence"/>
</dbReference>
<keyword evidence="2" id="KW-1185">Reference proteome</keyword>
<name>A0ACC7LJY9_9FLAO</name>
<protein>
    <submittedName>
        <fullName evidence="1">BPTI/Kunitz domain-containing protein</fullName>
    </submittedName>
</protein>
<accession>A0ACC7LJY9</accession>
<evidence type="ECO:0000313" key="1">
    <source>
        <dbReference type="EMBL" id="MFH6603545.1"/>
    </source>
</evidence>
<comment type="caution">
    <text evidence="1">The sequence shown here is derived from an EMBL/GenBank/DDBJ whole genome shotgun (WGS) entry which is preliminary data.</text>
</comment>
<reference evidence="1" key="1">
    <citation type="submission" date="2024-09" db="EMBL/GenBank/DDBJ databases">
        <authorList>
            <person name="Liu J."/>
        </authorList>
    </citation>
    <scope>NUCLEOTIDE SEQUENCE</scope>
    <source>
        <strain evidence="1">NBU2967</strain>
    </source>
</reference>
<gene>
    <name evidence="1" type="ORF">ACEZ3G_08660</name>
</gene>